<organism evidence="2">
    <name type="scientific">marine sediment metagenome</name>
    <dbReference type="NCBI Taxonomy" id="412755"/>
    <lineage>
        <taxon>unclassified sequences</taxon>
        <taxon>metagenomes</taxon>
        <taxon>ecological metagenomes</taxon>
    </lineage>
</organism>
<proteinExistence type="predicted"/>
<accession>A0A0F9EJR9</accession>
<gene>
    <name evidence="2" type="ORF">LCGC14_2065880</name>
</gene>
<protein>
    <submittedName>
        <fullName evidence="2">Uncharacterized protein</fullName>
    </submittedName>
</protein>
<reference evidence="2" key="1">
    <citation type="journal article" date="2015" name="Nature">
        <title>Complex archaea that bridge the gap between prokaryotes and eukaryotes.</title>
        <authorList>
            <person name="Spang A."/>
            <person name="Saw J.H."/>
            <person name="Jorgensen S.L."/>
            <person name="Zaremba-Niedzwiedzka K."/>
            <person name="Martijn J."/>
            <person name="Lind A.E."/>
            <person name="van Eijk R."/>
            <person name="Schleper C."/>
            <person name="Guy L."/>
            <person name="Ettema T.J."/>
        </authorList>
    </citation>
    <scope>NUCLEOTIDE SEQUENCE</scope>
</reference>
<evidence type="ECO:0000313" key="2">
    <source>
        <dbReference type="EMBL" id="KKL74338.1"/>
    </source>
</evidence>
<feature type="compositionally biased region" description="Pro residues" evidence="1">
    <location>
        <begin position="16"/>
        <end position="33"/>
    </location>
</feature>
<sequence>MVQKLRFGPGPRKLLGPPPPEPPVPPVEPPPPPEEWEKKAAEHVELAQQGQTQLRDLTRQLELVRQPMSGPFKLLKAFTESLMEPIPPSPEDVARFKVPSDIKEQVITVQFAMERDDFFARLYGQVPYIIAGDKSTDPEEILTMLRPPPNMTPEELDEVHTIVSGMVDSLTGIPTLPEMAAEAEPIVLPDLTVPTDITSPPTTINTLTVAAIIKALTAPVVPPSIMTEQEWIDFMVESGQISDKADLDSVEFMQREADRILAEWEERNNMLESFRTGIAEMPDYQIVDWLKEMVITPGLGLLEAANFYFEHVSMPIAGAVYGSFIPDIDVAYQRYRQTESTWKSLQLAWEEWDAPGEGAWEWILKYILMEGVVDPLTYVGWGIAARLTRPLGGFGRLVGSAERGIAQAFEIPFDLIKAGLRKLPKSLTQRAALQQSKSIQHVDKWVTKYTGKSIDDLSKMPSGMVRFNKAIGRAIRAAQLFPQAETDMVRAGKVLLEHTPIDEKMILDWSNRLAEINTKPGLLTKESVTRELVEGIDMVFEDFFTRGGTGRQKITLGEAA</sequence>
<feature type="region of interest" description="Disordered" evidence="1">
    <location>
        <begin position="1"/>
        <end position="37"/>
    </location>
</feature>
<dbReference type="AlphaFoldDB" id="A0A0F9EJR9"/>
<comment type="caution">
    <text evidence="2">The sequence shown here is derived from an EMBL/GenBank/DDBJ whole genome shotgun (WGS) entry which is preliminary data.</text>
</comment>
<dbReference type="EMBL" id="LAZR01024687">
    <property type="protein sequence ID" value="KKL74338.1"/>
    <property type="molecule type" value="Genomic_DNA"/>
</dbReference>
<evidence type="ECO:0000256" key="1">
    <source>
        <dbReference type="SAM" id="MobiDB-lite"/>
    </source>
</evidence>
<name>A0A0F9EJR9_9ZZZZ</name>